<comment type="function">
    <text evidence="7">Catalyzes the attachment of L-aspartate to tRNA(Asp) in a two-step reaction: L-aspartate is first activated by ATP to form Asp-AMP and then transferred to the acceptor end of tRNA(Asp).</text>
</comment>
<evidence type="ECO:0000256" key="4">
    <source>
        <dbReference type="ARBA" id="ARBA00022840"/>
    </source>
</evidence>
<dbReference type="RefSeq" id="WP_323576957.1">
    <property type="nucleotide sequence ID" value="NZ_JAYGJQ010000002.1"/>
</dbReference>
<comment type="caution">
    <text evidence="9">The sequence shown here is derived from an EMBL/GenBank/DDBJ whole genome shotgun (WGS) entry which is preliminary data.</text>
</comment>
<dbReference type="InterPro" id="IPR004115">
    <property type="entry name" value="GAD-like_sf"/>
</dbReference>
<feature type="region of interest" description="Aspartate" evidence="7">
    <location>
        <begin position="208"/>
        <end position="211"/>
    </location>
</feature>
<reference evidence="9 10" key="1">
    <citation type="submission" date="2023-11" db="EMBL/GenBank/DDBJ databases">
        <title>A Novel Polar Bacteriovorax (B. antarcticus) Isolated from the Biocrust in Antarctica.</title>
        <authorList>
            <person name="Mun W."/>
            <person name="Choi S.Y."/>
            <person name="Mitchell R.J."/>
        </authorList>
    </citation>
    <scope>NUCLEOTIDE SEQUENCE [LARGE SCALE GENOMIC DNA]</scope>
    <source>
        <strain evidence="9 10">PP10</strain>
    </source>
</reference>
<keyword evidence="10" id="KW-1185">Reference proteome</keyword>
<feature type="binding site" evidence="7">
    <location>
        <position position="184"/>
    </location>
    <ligand>
        <name>L-aspartate</name>
        <dbReference type="ChEBI" id="CHEBI:29991"/>
    </ligand>
</feature>
<feature type="binding site" evidence="7">
    <location>
        <position position="230"/>
    </location>
    <ligand>
        <name>L-aspartate</name>
        <dbReference type="ChEBI" id="CHEBI:29991"/>
    </ligand>
</feature>
<dbReference type="InterPro" id="IPR047089">
    <property type="entry name" value="Asp-tRNA-ligase_1_N"/>
</dbReference>
<dbReference type="Pfam" id="PF00152">
    <property type="entry name" value="tRNA-synt_2"/>
    <property type="match status" value="1"/>
</dbReference>
<dbReference type="PRINTS" id="PR01042">
    <property type="entry name" value="TRNASYNTHASP"/>
</dbReference>
<feature type="binding site" evidence="7">
    <location>
        <position position="239"/>
    </location>
    <ligand>
        <name>ATP</name>
        <dbReference type="ChEBI" id="CHEBI:30616"/>
    </ligand>
</feature>
<dbReference type="CDD" id="cd04317">
    <property type="entry name" value="EcAspRS_like_N"/>
    <property type="match status" value="1"/>
</dbReference>
<accession>A0ABU5VVH8</accession>
<dbReference type="InterPro" id="IPR029351">
    <property type="entry name" value="GAD_dom"/>
</dbReference>
<feature type="domain" description="Aminoacyl-transfer RNA synthetases class-II family profile" evidence="8">
    <location>
        <begin position="151"/>
        <end position="573"/>
    </location>
</feature>
<keyword evidence="2 7" id="KW-0436">Ligase</keyword>
<keyword evidence="6 7" id="KW-0030">Aminoacyl-tRNA synthetase</keyword>
<feature type="binding site" evidence="7">
    <location>
        <begin position="230"/>
        <end position="232"/>
    </location>
    <ligand>
        <name>ATP</name>
        <dbReference type="ChEBI" id="CHEBI:30616"/>
    </ligand>
</feature>
<evidence type="ECO:0000259" key="8">
    <source>
        <dbReference type="PROSITE" id="PS50862"/>
    </source>
</evidence>
<comment type="subunit">
    <text evidence="7">Homodimer.</text>
</comment>
<keyword evidence="4 7" id="KW-0067">ATP-binding</keyword>
<evidence type="ECO:0000256" key="1">
    <source>
        <dbReference type="ARBA" id="ARBA00006303"/>
    </source>
</evidence>
<comment type="caution">
    <text evidence="7">Lacks conserved residue(s) required for the propagation of feature annotation.</text>
</comment>
<dbReference type="GO" id="GO:0004815">
    <property type="term" value="F:aspartate-tRNA ligase activity"/>
    <property type="evidence" value="ECO:0007669"/>
    <property type="project" value="UniProtKB-EC"/>
</dbReference>
<dbReference type="NCBIfam" id="NF001750">
    <property type="entry name" value="PRK00476.1"/>
    <property type="match status" value="1"/>
</dbReference>
<dbReference type="PROSITE" id="PS50862">
    <property type="entry name" value="AA_TRNA_LIGASE_II"/>
    <property type="match status" value="1"/>
</dbReference>
<dbReference type="InterPro" id="IPR045864">
    <property type="entry name" value="aa-tRNA-synth_II/BPL/LPL"/>
</dbReference>
<dbReference type="InterPro" id="IPR006195">
    <property type="entry name" value="aa-tRNA-synth_II"/>
</dbReference>
<dbReference type="PANTHER" id="PTHR22594:SF5">
    <property type="entry name" value="ASPARTATE--TRNA LIGASE, MITOCHONDRIAL"/>
    <property type="match status" value="1"/>
</dbReference>
<evidence type="ECO:0000256" key="3">
    <source>
        <dbReference type="ARBA" id="ARBA00022741"/>
    </source>
</evidence>
<dbReference type="PANTHER" id="PTHR22594">
    <property type="entry name" value="ASPARTYL/LYSYL-TRNA SYNTHETASE"/>
    <property type="match status" value="1"/>
</dbReference>
<dbReference type="EC" id="6.1.1.12" evidence="7"/>
<comment type="similarity">
    <text evidence="1 7">Belongs to the class-II aminoacyl-tRNA synthetase family. Type 1 subfamily.</text>
</comment>
<dbReference type="HAMAP" id="MF_00044">
    <property type="entry name" value="Asp_tRNA_synth_type1"/>
    <property type="match status" value="1"/>
</dbReference>
<evidence type="ECO:0000256" key="6">
    <source>
        <dbReference type="ARBA" id="ARBA00023146"/>
    </source>
</evidence>
<comment type="subcellular location">
    <subcellularLocation>
        <location evidence="7">Cytoplasm</location>
    </subcellularLocation>
</comment>
<dbReference type="Gene3D" id="3.30.1360.30">
    <property type="entry name" value="GAD-like domain"/>
    <property type="match status" value="1"/>
</dbReference>
<evidence type="ECO:0000256" key="5">
    <source>
        <dbReference type="ARBA" id="ARBA00022917"/>
    </source>
</evidence>
<gene>
    <name evidence="7 9" type="primary">aspS</name>
    <name evidence="9" type="ORF">SHI21_12635</name>
</gene>
<dbReference type="InterPro" id="IPR004364">
    <property type="entry name" value="Aa-tRNA-synt_II"/>
</dbReference>
<dbReference type="Pfam" id="PF01336">
    <property type="entry name" value="tRNA_anti-codon"/>
    <property type="match status" value="1"/>
</dbReference>
<sequence length="605" mass="68003">MATNTVIQGLMRTHHNGELRDSDIGKSVVLCGWVNKYRNLGSLHFIDLRDKHGITQLGFVNFKGNIDDLKKCSLESVIMAKGTVVSRPPEAQNGQMETGMVEVQVEELTLLSRCDIDSIPFLPFGSVEATEDLRLKYRYLDLRTKKLQDILKLRSKTMNTVRQLLSSEDFVEVETPILYKSTPEGARDYIVPSRVHPGQVYALPQSPQTLKQLLMIGGTDKYFQICRCFRDEDLRADRQPEFSQVDIEVSFATQEYMKNLVEKILKAVFNKPEDFKLPMMKYVDAMNTYGCDKPDLRFGLKQMIVTDVFKGSEFATFASVGDNGGIIKAMFVPEAYGQFTRKDTDGFVEIVKPYGGKGVAFYKLSKGERTTGISKFITPEIEAKLFEKSEEKGDGTWLFFADNNHNVAHASADALRRNLGQKLNLIGKEDAFLWLYDFPLLEWSEGDNGAGGRYTAAHHPFTMPSREKMDIFMNSDHTDPNGPLRTLTAEAYDVVCNGYEIGGGSVRIFDNSVQDRMFKVLGFTPEETKAQFGFFIEALKYGVPPHAGLAFGLDRLIMILTGTDSIRDVIAFPKTASASDLMSQAPSRPNDAQLKELHFNWTTKA</sequence>
<dbReference type="InterPro" id="IPR012340">
    <property type="entry name" value="NA-bd_OB-fold"/>
</dbReference>
<dbReference type="SUPFAM" id="SSF55681">
    <property type="entry name" value="Class II aaRS and biotin synthetases"/>
    <property type="match status" value="1"/>
</dbReference>
<evidence type="ECO:0000256" key="7">
    <source>
        <dbReference type="HAMAP-Rule" id="MF_00044"/>
    </source>
</evidence>
<feature type="binding site" evidence="7">
    <location>
        <position position="500"/>
    </location>
    <ligand>
        <name>ATP</name>
        <dbReference type="ChEBI" id="CHEBI:30616"/>
    </ligand>
</feature>
<organism evidence="9 10">
    <name type="scientific">Bacteriovorax antarcticus</name>
    <dbReference type="NCBI Taxonomy" id="3088717"/>
    <lineage>
        <taxon>Bacteria</taxon>
        <taxon>Pseudomonadati</taxon>
        <taxon>Bdellovibrionota</taxon>
        <taxon>Bacteriovoracia</taxon>
        <taxon>Bacteriovoracales</taxon>
        <taxon>Bacteriovoracaceae</taxon>
        <taxon>Bacteriovorax</taxon>
    </lineage>
</organism>
<keyword evidence="5 7" id="KW-0648">Protein biosynthesis</keyword>
<keyword evidence="3 7" id="KW-0547">Nucleotide-binding</keyword>
<dbReference type="InterPro" id="IPR004365">
    <property type="entry name" value="NA-bd_OB_tRNA"/>
</dbReference>
<proteinExistence type="inferred from homology"/>
<protein>
    <recommendedName>
        <fullName evidence="7">Aspartate--tRNA ligase</fullName>
        <ecNumber evidence="7">6.1.1.12</ecNumber>
    </recommendedName>
    <alternativeName>
        <fullName evidence="7">Aspartyl-tRNA synthetase</fullName>
        <shortName evidence="7">AspRS</shortName>
    </alternativeName>
</protein>
<feature type="binding site" evidence="7">
    <location>
        <begin position="552"/>
        <end position="555"/>
    </location>
    <ligand>
        <name>ATP</name>
        <dbReference type="ChEBI" id="CHEBI:30616"/>
    </ligand>
</feature>
<dbReference type="InterPro" id="IPR002312">
    <property type="entry name" value="Asp/Asn-tRNA-synth_IIb"/>
</dbReference>
<dbReference type="SUPFAM" id="SSF55261">
    <property type="entry name" value="GAD domain-like"/>
    <property type="match status" value="1"/>
</dbReference>
<dbReference type="SUPFAM" id="SSF50249">
    <property type="entry name" value="Nucleic acid-binding proteins"/>
    <property type="match status" value="1"/>
</dbReference>
<evidence type="ECO:0000313" key="10">
    <source>
        <dbReference type="Proteomes" id="UP001302274"/>
    </source>
</evidence>
<dbReference type="EMBL" id="JAYGJQ010000002">
    <property type="protein sequence ID" value="MEA9357063.1"/>
    <property type="molecule type" value="Genomic_DNA"/>
</dbReference>
<keyword evidence="7" id="KW-0963">Cytoplasm</keyword>
<comment type="catalytic activity">
    <reaction evidence="7">
        <text>tRNA(Asp) + L-aspartate + ATP = L-aspartyl-tRNA(Asp) + AMP + diphosphate</text>
        <dbReference type="Rhea" id="RHEA:19649"/>
        <dbReference type="Rhea" id="RHEA-COMP:9660"/>
        <dbReference type="Rhea" id="RHEA-COMP:9678"/>
        <dbReference type="ChEBI" id="CHEBI:29991"/>
        <dbReference type="ChEBI" id="CHEBI:30616"/>
        <dbReference type="ChEBI" id="CHEBI:33019"/>
        <dbReference type="ChEBI" id="CHEBI:78442"/>
        <dbReference type="ChEBI" id="CHEBI:78516"/>
        <dbReference type="ChEBI" id="CHEBI:456215"/>
        <dbReference type="EC" id="6.1.1.12"/>
    </reaction>
</comment>
<feature type="binding site" evidence="7">
    <location>
        <position position="458"/>
    </location>
    <ligand>
        <name>L-aspartate</name>
        <dbReference type="ChEBI" id="CHEBI:29991"/>
    </ligand>
</feature>
<dbReference type="Gene3D" id="3.30.930.10">
    <property type="entry name" value="Bira Bifunctional Protein, Domain 2"/>
    <property type="match status" value="1"/>
</dbReference>
<name>A0ABU5VVH8_9BACT</name>
<dbReference type="Proteomes" id="UP001302274">
    <property type="component" value="Unassembled WGS sequence"/>
</dbReference>
<dbReference type="Gene3D" id="2.40.50.140">
    <property type="entry name" value="Nucleic acid-binding proteins"/>
    <property type="match status" value="1"/>
</dbReference>
<dbReference type="NCBIfam" id="TIGR00459">
    <property type="entry name" value="aspS_bact"/>
    <property type="match status" value="1"/>
</dbReference>
<feature type="binding site" evidence="7">
    <location>
        <position position="507"/>
    </location>
    <ligand>
        <name>L-aspartate</name>
        <dbReference type="ChEBI" id="CHEBI:29991"/>
    </ligand>
</feature>
<dbReference type="InterPro" id="IPR004524">
    <property type="entry name" value="Asp-tRNA-ligase_1"/>
</dbReference>
<dbReference type="Pfam" id="PF02938">
    <property type="entry name" value="GAD"/>
    <property type="match status" value="1"/>
</dbReference>
<evidence type="ECO:0000256" key="2">
    <source>
        <dbReference type="ARBA" id="ARBA00022598"/>
    </source>
</evidence>
<evidence type="ECO:0000313" key="9">
    <source>
        <dbReference type="EMBL" id="MEA9357063.1"/>
    </source>
</evidence>